<dbReference type="SUPFAM" id="SSF57903">
    <property type="entry name" value="FYVE/PHD zinc finger"/>
    <property type="match status" value="1"/>
</dbReference>
<dbReference type="InterPro" id="IPR011011">
    <property type="entry name" value="Znf_FYVE_PHD"/>
</dbReference>
<feature type="compositionally biased region" description="Acidic residues" evidence="4">
    <location>
        <begin position="477"/>
        <end position="487"/>
    </location>
</feature>
<gene>
    <name evidence="6" type="ORF">ZT1E4_G511</name>
</gene>
<feature type="compositionally biased region" description="Polar residues" evidence="4">
    <location>
        <begin position="170"/>
        <end position="185"/>
    </location>
</feature>
<feature type="compositionally biased region" description="Low complexity" evidence="4">
    <location>
        <begin position="443"/>
        <end position="452"/>
    </location>
</feature>
<name>A0A2H1FK82_ZYMTR</name>
<feature type="compositionally biased region" description="Polar residues" evidence="4">
    <location>
        <begin position="525"/>
        <end position="543"/>
    </location>
</feature>
<feature type="compositionally biased region" description="Polar residues" evidence="4">
    <location>
        <begin position="361"/>
        <end position="387"/>
    </location>
</feature>
<dbReference type="InterPro" id="IPR001965">
    <property type="entry name" value="Znf_PHD"/>
</dbReference>
<dbReference type="EMBL" id="LT854253">
    <property type="protein sequence ID" value="SMR41733.1"/>
    <property type="molecule type" value="Genomic_DNA"/>
</dbReference>
<dbReference type="Gene3D" id="3.30.40.10">
    <property type="entry name" value="Zinc/RING finger domain, C3HC4 (zinc finger)"/>
    <property type="match status" value="1"/>
</dbReference>
<feature type="compositionally biased region" description="Acidic residues" evidence="4">
    <location>
        <begin position="429"/>
        <end position="442"/>
    </location>
</feature>
<organism evidence="6 7">
    <name type="scientific">Zymoseptoria tritici ST99CH_1E4</name>
    <dbReference type="NCBI Taxonomy" id="1276532"/>
    <lineage>
        <taxon>Eukaryota</taxon>
        <taxon>Fungi</taxon>
        <taxon>Dikarya</taxon>
        <taxon>Ascomycota</taxon>
        <taxon>Pezizomycotina</taxon>
        <taxon>Dothideomycetes</taxon>
        <taxon>Dothideomycetidae</taxon>
        <taxon>Mycosphaerellales</taxon>
        <taxon>Mycosphaerellaceae</taxon>
        <taxon>Zymoseptoria</taxon>
    </lineage>
</organism>
<dbReference type="SMART" id="SM00249">
    <property type="entry name" value="PHD"/>
    <property type="match status" value="1"/>
</dbReference>
<feature type="domain" description="Zinc finger PHD-type" evidence="5">
    <location>
        <begin position="641"/>
        <end position="689"/>
    </location>
</feature>
<feature type="region of interest" description="Disordered" evidence="4">
    <location>
        <begin position="153"/>
        <end position="185"/>
    </location>
</feature>
<feature type="region of interest" description="Disordered" evidence="4">
    <location>
        <begin position="361"/>
        <end position="574"/>
    </location>
</feature>
<protein>
    <recommendedName>
        <fullName evidence="5">Zinc finger PHD-type domain-containing protein</fullName>
    </recommendedName>
</protein>
<evidence type="ECO:0000256" key="4">
    <source>
        <dbReference type="SAM" id="MobiDB-lite"/>
    </source>
</evidence>
<evidence type="ECO:0000256" key="2">
    <source>
        <dbReference type="ARBA" id="ARBA00022771"/>
    </source>
</evidence>
<dbReference type="InterPro" id="IPR013083">
    <property type="entry name" value="Znf_RING/FYVE/PHD"/>
</dbReference>
<keyword evidence="1" id="KW-0479">Metal-binding</keyword>
<accession>A0A2H1FK82</accession>
<evidence type="ECO:0000256" key="1">
    <source>
        <dbReference type="ARBA" id="ARBA00022723"/>
    </source>
</evidence>
<sequence length="707" mass="76582">MSITQAPLVGHPIINRMATSLLEASRAEGSGQILRVSYTKQEYIRRRHGFLGKHREYRHLPQILPGIIRAADEVFSSEARQPDQLSSDQVRIRELDCGIEPLLPFPTTTNTQTIDSFASYGGIERAFDTPPAPAYSASSSGIWMSDRQQLATSSRASFETRPARDYSDAETISNMSSTPRGTPSETLRLSHAQLSAQAFHYPAVSDQQTANFGTGLHTRGTRHQVSSQQFYAPQRLNTMQTSNAAINVPERPQVLAQIIADLGKKTLTAADAPSQYQRGTQPHLQTTSQAPVQAIPATAHQAHYPALSQADNDNHVQAPAALQSLAQVTHTPAQHQNGILTQFAEVTENPAQVQHGSLVASSGLNDTSTQSQQVNTATTTLQQNSGRTLLVPEPGARYQHGSGQVSAVKNRAVVSPVKPQSSRKRSAPDDNEADAGDEEEVGAVEPTAFTEKPTAKKHKKAAAPPTDDNTTVPNESNADETEMEVDTDTPQPAPQRPSRVRRTTATKAPRNAPVTAGPDPVAPLSDSTRGSTKIKSRTTSNRAAGSKSAPKNVGPATHPTTGGKGPLHPASDEGCVNGTRMAKTKAEATDSAFTRYQRLLSQYSGHARFPDFPPEFFDKANFKPSEKRAVANGDLEGAPVRCVCGDKIDNGKPGREWVICDTADCGVWQHIDCMKYAVSEEPYHCQQCDPFFHKKLIRDLRKGQPLQ</sequence>
<proteinExistence type="predicted"/>
<keyword evidence="2" id="KW-0863">Zinc-finger</keyword>
<feature type="compositionally biased region" description="Polar residues" evidence="4">
    <location>
        <begin position="467"/>
        <end position="476"/>
    </location>
</feature>
<dbReference type="PROSITE" id="PS01359">
    <property type="entry name" value="ZF_PHD_1"/>
    <property type="match status" value="1"/>
</dbReference>
<dbReference type="Proteomes" id="UP000245764">
    <property type="component" value="Chromosome 1"/>
</dbReference>
<evidence type="ECO:0000313" key="7">
    <source>
        <dbReference type="Proteomes" id="UP000245764"/>
    </source>
</evidence>
<evidence type="ECO:0000259" key="5">
    <source>
        <dbReference type="SMART" id="SM00249"/>
    </source>
</evidence>
<dbReference type="GO" id="GO:0008270">
    <property type="term" value="F:zinc ion binding"/>
    <property type="evidence" value="ECO:0007669"/>
    <property type="project" value="UniProtKB-KW"/>
</dbReference>
<keyword evidence="3" id="KW-0862">Zinc</keyword>
<dbReference type="InterPro" id="IPR019786">
    <property type="entry name" value="Zinc_finger_PHD-type_CS"/>
</dbReference>
<dbReference type="AlphaFoldDB" id="A0A2H1FK82"/>
<reference evidence="7" key="1">
    <citation type="submission" date="2017-05" db="EMBL/GenBank/DDBJ databases">
        <authorList>
            <person name="Song R."/>
            <person name="Chenine A.L."/>
            <person name="Ruprecht R.M."/>
        </authorList>
    </citation>
    <scope>NUCLEOTIDE SEQUENCE [LARGE SCALE GENOMIC DNA]</scope>
</reference>
<evidence type="ECO:0000313" key="6">
    <source>
        <dbReference type="EMBL" id="SMR41733.1"/>
    </source>
</evidence>
<evidence type="ECO:0000256" key="3">
    <source>
        <dbReference type="ARBA" id="ARBA00022833"/>
    </source>
</evidence>